<comment type="similarity">
    <text evidence="1">Belongs to the helicase family. UvrD subfamily.</text>
</comment>
<dbReference type="InterPro" id="IPR000212">
    <property type="entry name" value="DNA_helicase_UvrD/REP"/>
</dbReference>
<sequence>MDDLLQNLNDQQKCAVTSPHPTLQVLAPPGSGKTKTLTARVAYLISKQGYKPWNIIVCTFTVKAAREMKERIRGIVGEELEKKLQLGTFHSIGRRFLVSYGHLIGIKKGFGIADSSDTKAIVKRIHKRLRSPLEAGKIASRISRAKAKKKRPAEFHGSKKIEEQDFARIYEEYEATLASSNLLDYDDILLRCVELLHNHPECVANVEAVLIDEFQDTNIVQYELMMLFAQHRQRITIVGDPDQSIYSFRSAEIENLNRMTKDLKDTLSIHLEQNYRSSAAILRCASKVIQQDANRIKKPLTATHCLGQRPVLRKLPSATDEAAWIVTEIKRIKTLAGSLFHHDDFAILLRSSALSLKIETALGKAGIPYRMVGGFRFFDRKEVRVLLDYLRVINQPNHNDALARVINEPPRKIGEATLRELLEEAENKKVSLWSLVFAIAQCRGNVRTKVSASALKGMQSFVNIILTCQSKIKRESDEIFSLVNLIGTIIDKIEFRSFLQKRGAGKDEGEDFEARWANVEELLAQATEISAIDALGLEFPDEDLLEQMETGPSPLEETLAQFLSNVALSSNAELKDADGEATKQVTISTLHGAKGLEWPVVFIAGVYDGSIPHSRADDTDEERRLLYVGMTRAQSLLYLSCPLNSSRESDSEHAVSPFLAVPELEPYCLQQGPSISMAIIEDLARILRRDCPSDRTVIDGALALERIEDDLYPLDGSRLGYQAMSWE</sequence>
<evidence type="ECO:0000256" key="7">
    <source>
        <dbReference type="ARBA" id="ARBA00023235"/>
    </source>
</evidence>
<gene>
    <name evidence="14 16" type="ORF">P152DRAFT_378906</name>
</gene>
<evidence type="ECO:0000256" key="3">
    <source>
        <dbReference type="ARBA" id="ARBA00022801"/>
    </source>
</evidence>
<organism evidence="14">
    <name type="scientific">Eremomyces bilateralis CBS 781.70</name>
    <dbReference type="NCBI Taxonomy" id="1392243"/>
    <lineage>
        <taxon>Eukaryota</taxon>
        <taxon>Fungi</taxon>
        <taxon>Dikarya</taxon>
        <taxon>Ascomycota</taxon>
        <taxon>Pezizomycotina</taxon>
        <taxon>Dothideomycetes</taxon>
        <taxon>Dothideomycetes incertae sedis</taxon>
        <taxon>Eremomycetales</taxon>
        <taxon>Eremomycetaceae</taxon>
        <taxon>Eremomyces</taxon>
    </lineage>
</organism>
<dbReference type="GO" id="GO:0043138">
    <property type="term" value="F:3'-5' DNA helicase activity"/>
    <property type="evidence" value="ECO:0007669"/>
    <property type="project" value="UniProtKB-EC"/>
</dbReference>
<dbReference type="GO" id="GO:0005634">
    <property type="term" value="C:nucleus"/>
    <property type="evidence" value="ECO:0007669"/>
    <property type="project" value="TreeGrafter"/>
</dbReference>
<keyword evidence="4 11" id="KW-0347">Helicase</keyword>
<dbReference type="GO" id="GO:0005524">
    <property type="term" value="F:ATP binding"/>
    <property type="evidence" value="ECO:0007669"/>
    <property type="project" value="UniProtKB-UniRule"/>
</dbReference>
<protein>
    <recommendedName>
        <fullName evidence="9">DNA 3'-5' helicase</fullName>
        <ecNumber evidence="9">5.6.2.4</ecNumber>
    </recommendedName>
</protein>
<keyword evidence="6" id="KW-0238">DNA-binding</keyword>
<evidence type="ECO:0000256" key="1">
    <source>
        <dbReference type="ARBA" id="ARBA00009922"/>
    </source>
</evidence>
<evidence type="ECO:0000259" key="12">
    <source>
        <dbReference type="PROSITE" id="PS51198"/>
    </source>
</evidence>
<keyword evidence="3 11" id="KW-0378">Hydrolase</keyword>
<dbReference type="SUPFAM" id="SSF52540">
    <property type="entry name" value="P-loop containing nucleoside triphosphate hydrolases"/>
    <property type="match status" value="1"/>
</dbReference>
<dbReference type="InterPro" id="IPR014016">
    <property type="entry name" value="UvrD-like_ATP-bd"/>
</dbReference>
<dbReference type="RefSeq" id="XP_033535794.1">
    <property type="nucleotide sequence ID" value="XM_033675682.1"/>
</dbReference>
<evidence type="ECO:0000313" key="16">
    <source>
        <dbReference type="RefSeq" id="XP_033535794.1"/>
    </source>
</evidence>
<dbReference type="CDD" id="cd17932">
    <property type="entry name" value="DEXQc_UvrD"/>
    <property type="match status" value="1"/>
</dbReference>
<evidence type="ECO:0000256" key="9">
    <source>
        <dbReference type="ARBA" id="ARBA00034808"/>
    </source>
</evidence>
<keyword evidence="7" id="KW-0413">Isomerase</keyword>
<evidence type="ECO:0000259" key="13">
    <source>
        <dbReference type="PROSITE" id="PS51217"/>
    </source>
</evidence>
<accession>A0A6G1G805</accession>
<dbReference type="GO" id="GO:0000725">
    <property type="term" value="P:recombinational repair"/>
    <property type="evidence" value="ECO:0007669"/>
    <property type="project" value="TreeGrafter"/>
</dbReference>
<dbReference type="PROSITE" id="PS51217">
    <property type="entry name" value="UVRD_HELICASE_CTER"/>
    <property type="match status" value="1"/>
</dbReference>
<reference evidence="14 16" key="1">
    <citation type="submission" date="2020-01" db="EMBL/GenBank/DDBJ databases">
        <authorList>
            <consortium name="DOE Joint Genome Institute"/>
            <person name="Haridas S."/>
            <person name="Albert R."/>
            <person name="Binder M."/>
            <person name="Bloem J."/>
            <person name="Labutti K."/>
            <person name="Salamov A."/>
            <person name="Andreopoulos B."/>
            <person name="Baker S.E."/>
            <person name="Barry K."/>
            <person name="Bills G."/>
            <person name="Bluhm B.H."/>
            <person name="Cannon C."/>
            <person name="Castanera R."/>
            <person name="Culley D.E."/>
            <person name="Daum C."/>
            <person name="Ezra D."/>
            <person name="Gonzalez J.B."/>
            <person name="Henrissat B."/>
            <person name="Kuo A."/>
            <person name="Liang C."/>
            <person name="Lipzen A."/>
            <person name="Lutzoni F."/>
            <person name="Magnuson J."/>
            <person name="Mondo S."/>
            <person name="Nolan M."/>
            <person name="Ohm R."/>
            <person name="Pangilinan J."/>
            <person name="Park H.-J."/>
            <person name="Ramirez L."/>
            <person name="Alfaro M."/>
            <person name="Sun H."/>
            <person name="Tritt A."/>
            <person name="Yoshinaga Y."/>
            <person name="Zwiers L.-H."/>
            <person name="Turgeon B.G."/>
            <person name="Goodwin S.B."/>
            <person name="Spatafora J.W."/>
            <person name="Crous P.W."/>
            <person name="Grigoriev I.V."/>
        </authorList>
    </citation>
    <scope>NUCLEOTIDE SEQUENCE</scope>
    <source>
        <strain evidence="14 16">CBS 781.70</strain>
    </source>
</reference>
<evidence type="ECO:0000256" key="8">
    <source>
        <dbReference type="ARBA" id="ARBA00034617"/>
    </source>
</evidence>
<evidence type="ECO:0000256" key="10">
    <source>
        <dbReference type="ARBA" id="ARBA00048988"/>
    </source>
</evidence>
<dbReference type="Proteomes" id="UP000504638">
    <property type="component" value="Unplaced"/>
</dbReference>
<feature type="domain" description="UvrD-like helicase C-terminal" evidence="13">
    <location>
        <begin position="279"/>
        <end position="595"/>
    </location>
</feature>
<dbReference type="AlphaFoldDB" id="A0A6G1G805"/>
<evidence type="ECO:0000256" key="4">
    <source>
        <dbReference type="ARBA" id="ARBA00022806"/>
    </source>
</evidence>
<dbReference type="Pfam" id="PF00580">
    <property type="entry name" value="UvrD-helicase"/>
    <property type="match status" value="1"/>
</dbReference>
<dbReference type="PANTHER" id="PTHR11070">
    <property type="entry name" value="UVRD / RECB / PCRA DNA HELICASE FAMILY MEMBER"/>
    <property type="match status" value="1"/>
</dbReference>
<feature type="non-terminal residue" evidence="14">
    <location>
        <position position="727"/>
    </location>
</feature>
<evidence type="ECO:0000256" key="11">
    <source>
        <dbReference type="PROSITE-ProRule" id="PRU00560"/>
    </source>
</evidence>
<name>A0A6G1G805_9PEZI</name>
<comment type="catalytic activity">
    <reaction evidence="10">
        <text>ATP + H2O = ADP + phosphate + H(+)</text>
        <dbReference type="Rhea" id="RHEA:13065"/>
        <dbReference type="ChEBI" id="CHEBI:15377"/>
        <dbReference type="ChEBI" id="CHEBI:15378"/>
        <dbReference type="ChEBI" id="CHEBI:30616"/>
        <dbReference type="ChEBI" id="CHEBI:43474"/>
        <dbReference type="ChEBI" id="CHEBI:456216"/>
        <dbReference type="EC" id="5.6.2.4"/>
    </reaction>
</comment>
<keyword evidence="15" id="KW-1185">Reference proteome</keyword>
<comment type="catalytic activity">
    <reaction evidence="8">
        <text>Couples ATP hydrolysis with the unwinding of duplex DNA by translocating in the 3'-5' direction.</text>
        <dbReference type="EC" id="5.6.2.4"/>
    </reaction>
</comment>
<dbReference type="Gene3D" id="1.10.10.160">
    <property type="match status" value="1"/>
</dbReference>
<dbReference type="Pfam" id="PF13361">
    <property type="entry name" value="UvrD_C"/>
    <property type="match status" value="1"/>
</dbReference>
<dbReference type="CDD" id="cd18807">
    <property type="entry name" value="SF1_C_UvrD"/>
    <property type="match status" value="1"/>
</dbReference>
<dbReference type="GO" id="GO:0003677">
    <property type="term" value="F:DNA binding"/>
    <property type="evidence" value="ECO:0007669"/>
    <property type="project" value="UniProtKB-KW"/>
</dbReference>
<evidence type="ECO:0000313" key="15">
    <source>
        <dbReference type="Proteomes" id="UP000504638"/>
    </source>
</evidence>
<keyword evidence="2 11" id="KW-0547">Nucleotide-binding</keyword>
<keyword evidence="5 11" id="KW-0067">ATP-binding</keyword>
<evidence type="ECO:0000313" key="14">
    <source>
        <dbReference type="EMBL" id="KAF1814163.1"/>
    </source>
</evidence>
<dbReference type="GO" id="GO:0016787">
    <property type="term" value="F:hydrolase activity"/>
    <property type="evidence" value="ECO:0007669"/>
    <property type="project" value="UniProtKB-UniRule"/>
</dbReference>
<dbReference type="OrthoDB" id="1470711at2759"/>
<feature type="binding site" evidence="11">
    <location>
        <begin position="27"/>
        <end position="34"/>
    </location>
    <ligand>
        <name>ATP</name>
        <dbReference type="ChEBI" id="CHEBI:30616"/>
    </ligand>
</feature>
<reference evidence="16" key="2">
    <citation type="submission" date="2020-04" db="EMBL/GenBank/DDBJ databases">
        <authorList>
            <consortium name="NCBI Genome Project"/>
        </authorList>
    </citation>
    <scope>NUCLEOTIDE SEQUENCE</scope>
    <source>
        <strain evidence="16">CBS 781.70</strain>
    </source>
</reference>
<dbReference type="InterPro" id="IPR013986">
    <property type="entry name" value="DExx_box_DNA_helicase_dom_sf"/>
</dbReference>
<dbReference type="EC" id="5.6.2.4" evidence="9"/>
<dbReference type="PROSITE" id="PS51198">
    <property type="entry name" value="UVRD_HELICASE_ATP_BIND"/>
    <property type="match status" value="1"/>
</dbReference>
<evidence type="ECO:0000256" key="6">
    <source>
        <dbReference type="ARBA" id="ARBA00023125"/>
    </source>
</evidence>
<reference evidence="16" key="3">
    <citation type="submission" date="2025-04" db="UniProtKB">
        <authorList>
            <consortium name="RefSeq"/>
        </authorList>
    </citation>
    <scope>IDENTIFICATION</scope>
    <source>
        <strain evidence="16">CBS 781.70</strain>
    </source>
</reference>
<dbReference type="InterPro" id="IPR027417">
    <property type="entry name" value="P-loop_NTPase"/>
</dbReference>
<feature type="domain" description="UvrD-like helicase ATP-binding" evidence="12">
    <location>
        <begin position="6"/>
        <end position="278"/>
    </location>
</feature>
<proteinExistence type="inferred from homology"/>
<dbReference type="PANTHER" id="PTHR11070:SF2">
    <property type="entry name" value="ATP-DEPENDENT DNA HELICASE SRS2"/>
    <property type="match status" value="1"/>
</dbReference>
<dbReference type="InterPro" id="IPR014017">
    <property type="entry name" value="DNA_helicase_UvrD-like_C"/>
</dbReference>
<evidence type="ECO:0000256" key="5">
    <source>
        <dbReference type="ARBA" id="ARBA00022840"/>
    </source>
</evidence>
<dbReference type="GeneID" id="54416252"/>
<dbReference type="EMBL" id="ML975153">
    <property type="protein sequence ID" value="KAF1814163.1"/>
    <property type="molecule type" value="Genomic_DNA"/>
</dbReference>
<dbReference type="Gene3D" id="3.40.50.300">
    <property type="entry name" value="P-loop containing nucleotide triphosphate hydrolases"/>
    <property type="match status" value="2"/>
</dbReference>
<dbReference type="Gene3D" id="1.10.486.10">
    <property type="entry name" value="PCRA, domain 4"/>
    <property type="match status" value="1"/>
</dbReference>
<evidence type="ECO:0000256" key="2">
    <source>
        <dbReference type="ARBA" id="ARBA00022741"/>
    </source>
</evidence>